<dbReference type="Gene3D" id="3.40.630.30">
    <property type="match status" value="1"/>
</dbReference>
<evidence type="ECO:0000313" key="4">
    <source>
        <dbReference type="EMBL" id="MFC6005523.1"/>
    </source>
</evidence>
<accession>A0ABW1J9M5</accession>
<dbReference type="InterPro" id="IPR000182">
    <property type="entry name" value="GNAT_dom"/>
</dbReference>
<keyword evidence="5" id="KW-1185">Reference proteome</keyword>
<dbReference type="EMBL" id="JBHSRD010000002">
    <property type="protein sequence ID" value="MFC6005523.1"/>
    <property type="molecule type" value="Genomic_DNA"/>
</dbReference>
<dbReference type="RefSeq" id="WP_345716414.1">
    <property type="nucleotide sequence ID" value="NZ_BAABFP010000005.1"/>
</dbReference>
<dbReference type="PROSITE" id="PS51186">
    <property type="entry name" value="GNAT"/>
    <property type="match status" value="1"/>
</dbReference>
<dbReference type="PANTHER" id="PTHR43877">
    <property type="entry name" value="AMINOALKYLPHOSPHONATE N-ACETYLTRANSFERASE-RELATED-RELATED"/>
    <property type="match status" value="1"/>
</dbReference>
<protein>
    <submittedName>
        <fullName evidence="4">GNAT family N-acetyltransferase</fullName>
        <ecNumber evidence="4">2.3.-.-</ecNumber>
    </submittedName>
</protein>
<dbReference type="Pfam" id="PF00583">
    <property type="entry name" value="Acetyltransf_1"/>
    <property type="match status" value="1"/>
</dbReference>
<name>A0ABW1J9M5_9ACTN</name>
<dbReference type="CDD" id="cd04301">
    <property type="entry name" value="NAT_SF"/>
    <property type="match status" value="1"/>
</dbReference>
<sequence>MSTPTPDAGVRPARPQDADAIGQVHANAWQAAYAQLLPDRTAAALAPPALAESWLAAITDPPSPQHRVLVATAGPDVVAFVALSPGTDADAVDGQDAEILVLLVDPASTGSGHGSRLLNASADTLRDNGFGVLRAWVPEPDEDRQRFLAEAGFTVDGATRVLDASGDGTATVRELRWSAAIGSAADR</sequence>
<evidence type="ECO:0000256" key="1">
    <source>
        <dbReference type="ARBA" id="ARBA00022679"/>
    </source>
</evidence>
<dbReference type="GO" id="GO:0016746">
    <property type="term" value="F:acyltransferase activity"/>
    <property type="evidence" value="ECO:0007669"/>
    <property type="project" value="UniProtKB-KW"/>
</dbReference>
<dbReference type="SUPFAM" id="SSF55729">
    <property type="entry name" value="Acyl-CoA N-acyltransferases (Nat)"/>
    <property type="match status" value="1"/>
</dbReference>
<dbReference type="EC" id="2.3.-.-" evidence="4"/>
<dbReference type="Proteomes" id="UP001596189">
    <property type="component" value="Unassembled WGS sequence"/>
</dbReference>
<evidence type="ECO:0000259" key="3">
    <source>
        <dbReference type="PROSITE" id="PS51186"/>
    </source>
</evidence>
<keyword evidence="2 4" id="KW-0012">Acyltransferase</keyword>
<evidence type="ECO:0000313" key="5">
    <source>
        <dbReference type="Proteomes" id="UP001596189"/>
    </source>
</evidence>
<evidence type="ECO:0000256" key="2">
    <source>
        <dbReference type="ARBA" id="ARBA00023315"/>
    </source>
</evidence>
<feature type="domain" description="N-acetyltransferase" evidence="3">
    <location>
        <begin position="8"/>
        <end position="178"/>
    </location>
</feature>
<organism evidence="4 5">
    <name type="scientific">Angustibacter luteus</name>
    <dbReference type="NCBI Taxonomy" id="658456"/>
    <lineage>
        <taxon>Bacteria</taxon>
        <taxon>Bacillati</taxon>
        <taxon>Actinomycetota</taxon>
        <taxon>Actinomycetes</taxon>
        <taxon>Kineosporiales</taxon>
        <taxon>Kineosporiaceae</taxon>
    </lineage>
</organism>
<gene>
    <name evidence="4" type="ORF">ACFQDO_00130</name>
</gene>
<keyword evidence="1 4" id="KW-0808">Transferase</keyword>
<dbReference type="InterPro" id="IPR050832">
    <property type="entry name" value="Bact_Acetyltransf"/>
</dbReference>
<dbReference type="InterPro" id="IPR016181">
    <property type="entry name" value="Acyl_CoA_acyltransferase"/>
</dbReference>
<reference evidence="5" key="1">
    <citation type="journal article" date="2019" name="Int. J. Syst. Evol. Microbiol.">
        <title>The Global Catalogue of Microorganisms (GCM) 10K type strain sequencing project: providing services to taxonomists for standard genome sequencing and annotation.</title>
        <authorList>
            <consortium name="The Broad Institute Genomics Platform"/>
            <consortium name="The Broad Institute Genome Sequencing Center for Infectious Disease"/>
            <person name="Wu L."/>
            <person name="Ma J."/>
        </authorList>
    </citation>
    <scope>NUCLEOTIDE SEQUENCE [LARGE SCALE GENOMIC DNA]</scope>
    <source>
        <strain evidence="5">KACC 14249</strain>
    </source>
</reference>
<comment type="caution">
    <text evidence="4">The sequence shown here is derived from an EMBL/GenBank/DDBJ whole genome shotgun (WGS) entry which is preliminary data.</text>
</comment>
<proteinExistence type="predicted"/>